<dbReference type="AlphaFoldDB" id="A0A8S0TPJ1"/>
<reference evidence="4 5" key="1">
    <citation type="submission" date="2019-12" db="EMBL/GenBank/DDBJ databases">
        <authorList>
            <person name="Alioto T."/>
            <person name="Alioto T."/>
            <person name="Gomez Garrido J."/>
        </authorList>
    </citation>
    <scope>NUCLEOTIDE SEQUENCE [LARGE SCALE GENOMIC DNA]</scope>
</reference>
<dbReference type="EMBL" id="CACTIH010007269">
    <property type="protein sequence ID" value="CAA3007117.1"/>
    <property type="molecule type" value="Genomic_DNA"/>
</dbReference>
<sequence length="525" mass="58617">MPPCSCFCNPPSTSITKFISDQPILSMLETKCKTMKDLKTIHAHLIKTGLAKDIIVASRVLAFCATSRGCDGDINYAYLVFANIEKPNLFTWNTIIRGFSQSSAPEKAISLFIDMLVNSSISPKRLTYPSVFKAYTQLGLARDGAQLHGRIVKLDLEFDPFIRNSVIHMYANCGLLGDARKLFDEDKDLDVVAWNSIIMGLARCGEVDESSRLFGKMPMRNEVSWNSMMSGYVRNGKWMEALDLFGKMQEEKIMPSEFTLVSLLNACAKLGALEQGEWIHDYITKHKVDLNVIIIAALVDMYCKCGDIQMARQVFEAVPRKGISCWNSMMLGLALNGFEDEAIELFSRLESSHLKPDSVSFIGVLTACNHSGQVDKARKYFSSMKETYKIQPSVEQYGCMVDVLGRAGRMEEAAELIRSMPMSPDAIIWGSLLAACRNHRNIGIAKWAAENLIELDENETSGYVLMSNVYAASGVFEKAMQQRIEMKNKQIEKQPGCSLIEVNGEVHEFSAGGMLHSQFQECTSH</sequence>
<protein>
    <submittedName>
        <fullName evidence="4">Pentatricopeptide repeat-containing At2g42920, chloroplastic</fullName>
    </submittedName>
</protein>
<dbReference type="InterPro" id="IPR046848">
    <property type="entry name" value="E_motif"/>
</dbReference>
<feature type="repeat" description="PPR" evidence="3">
    <location>
        <begin position="221"/>
        <end position="255"/>
    </location>
</feature>
<dbReference type="Pfam" id="PF13041">
    <property type="entry name" value="PPR_2"/>
    <property type="match status" value="2"/>
</dbReference>
<organism evidence="4 5">
    <name type="scientific">Olea europaea subsp. europaea</name>
    <dbReference type="NCBI Taxonomy" id="158383"/>
    <lineage>
        <taxon>Eukaryota</taxon>
        <taxon>Viridiplantae</taxon>
        <taxon>Streptophyta</taxon>
        <taxon>Embryophyta</taxon>
        <taxon>Tracheophyta</taxon>
        <taxon>Spermatophyta</taxon>
        <taxon>Magnoliopsida</taxon>
        <taxon>eudicotyledons</taxon>
        <taxon>Gunneridae</taxon>
        <taxon>Pentapetalae</taxon>
        <taxon>asterids</taxon>
        <taxon>lamiids</taxon>
        <taxon>Lamiales</taxon>
        <taxon>Oleaceae</taxon>
        <taxon>Oleeae</taxon>
        <taxon>Olea</taxon>
    </lineage>
</organism>
<dbReference type="FunFam" id="1.25.40.10:FF:000470">
    <property type="entry name" value="Pentatricopeptide repeat-containing protein At5g66520"/>
    <property type="match status" value="1"/>
</dbReference>
<dbReference type="Gene3D" id="1.25.40.10">
    <property type="entry name" value="Tetratricopeptide repeat domain"/>
    <property type="match status" value="3"/>
</dbReference>
<dbReference type="InterPro" id="IPR011990">
    <property type="entry name" value="TPR-like_helical_dom_sf"/>
</dbReference>
<dbReference type="Pfam" id="PF20431">
    <property type="entry name" value="E_motif"/>
    <property type="match status" value="1"/>
</dbReference>
<evidence type="ECO:0000256" key="1">
    <source>
        <dbReference type="ARBA" id="ARBA00022737"/>
    </source>
</evidence>
<dbReference type="SUPFAM" id="SSF48452">
    <property type="entry name" value="TPR-like"/>
    <property type="match status" value="1"/>
</dbReference>
<keyword evidence="5" id="KW-1185">Reference proteome</keyword>
<dbReference type="FunFam" id="1.25.40.10:FF:000280">
    <property type="entry name" value="Pentatricopeptide repeat-containing protein"/>
    <property type="match status" value="1"/>
</dbReference>
<dbReference type="PANTHER" id="PTHR47926:SF436">
    <property type="entry name" value="PENTATRICOPEPTIDE REPEAT-CONTAINING PROTEIN ELI1, CHLOROPLASTIC-LIKE ISOFORM X2"/>
    <property type="match status" value="1"/>
</dbReference>
<dbReference type="PROSITE" id="PS51375">
    <property type="entry name" value="PPR"/>
    <property type="match status" value="4"/>
</dbReference>
<comment type="caution">
    <text evidence="4">The sequence shown here is derived from an EMBL/GenBank/DDBJ whole genome shotgun (WGS) entry which is preliminary data.</text>
</comment>
<feature type="repeat" description="PPR" evidence="3">
    <location>
        <begin position="88"/>
        <end position="123"/>
    </location>
</feature>
<feature type="repeat" description="PPR" evidence="3">
    <location>
        <begin position="322"/>
        <end position="356"/>
    </location>
</feature>
<proteinExistence type="inferred from homology"/>
<accession>A0A8S0TPJ1</accession>
<dbReference type="InterPro" id="IPR046960">
    <property type="entry name" value="PPR_At4g14850-like_plant"/>
</dbReference>
<gene>
    <name evidence="4" type="ORF">OLEA9_A017489</name>
</gene>
<dbReference type="FunFam" id="1.25.40.10:FF:000031">
    <property type="entry name" value="Pentatricopeptide repeat-containing protein mitochondrial"/>
    <property type="match status" value="1"/>
</dbReference>
<evidence type="ECO:0000256" key="2">
    <source>
        <dbReference type="ARBA" id="ARBA00061659"/>
    </source>
</evidence>
<dbReference type="GO" id="GO:0003723">
    <property type="term" value="F:RNA binding"/>
    <property type="evidence" value="ECO:0007669"/>
    <property type="project" value="InterPro"/>
</dbReference>
<comment type="similarity">
    <text evidence="2">Belongs to the PPR family. PCMP-E subfamily.</text>
</comment>
<feature type="repeat" description="PPR" evidence="3">
    <location>
        <begin position="190"/>
        <end position="220"/>
    </location>
</feature>
<dbReference type="Gramene" id="OE9A017489T1">
    <property type="protein sequence ID" value="OE9A017489C1"/>
    <property type="gene ID" value="OE9A017489"/>
</dbReference>
<name>A0A8S0TPJ1_OLEEU</name>
<dbReference type="GO" id="GO:0009451">
    <property type="term" value="P:RNA modification"/>
    <property type="evidence" value="ECO:0007669"/>
    <property type="project" value="InterPro"/>
</dbReference>
<dbReference type="NCBIfam" id="TIGR00756">
    <property type="entry name" value="PPR"/>
    <property type="match status" value="5"/>
</dbReference>
<keyword evidence="1" id="KW-0677">Repeat</keyword>
<evidence type="ECO:0000313" key="4">
    <source>
        <dbReference type="EMBL" id="CAA3007117.1"/>
    </source>
</evidence>
<evidence type="ECO:0000256" key="3">
    <source>
        <dbReference type="PROSITE-ProRule" id="PRU00708"/>
    </source>
</evidence>
<dbReference type="PANTHER" id="PTHR47926">
    <property type="entry name" value="PENTATRICOPEPTIDE REPEAT-CONTAINING PROTEIN"/>
    <property type="match status" value="1"/>
</dbReference>
<dbReference type="OrthoDB" id="1882346at2759"/>
<dbReference type="Pfam" id="PF01535">
    <property type="entry name" value="PPR"/>
    <property type="match status" value="5"/>
</dbReference>
<dbReference type="Proteomes" id="UP000594638">
    <property type="component" value="Unassembled WGS sequence"/>
</dbReference>
<evidence type="ECO:0000313" key="5">
    <source>
        <dbReference type="Proteomes" id="UP000594638"/>
    </source>
</evidence>
<dbReference type="Pfam" id="PF12854">
    <property type="entry name" value="PPR_1"/>
    <property type="match status" value="1"/>
</dbReference>
<dbReference type="InterPro" id="IPR002885">
    <property type="entry name" value="PPR_rpt"/>
</dbReference>